<dbReference type="InterPro" id="IPR036779">
    <property type="entry name" value="LysM_dom_sf"/>
</dbReference>
<proteinExistence type="predicted"/>
<evidence type="ECO:0000256" key="1">
    <source>
        <dbReference type="ARBA" id="ARBA00022669"/>
    </source>
</evidence>
<dbReference type="CDD" id="cd00118">
    <property type="entry name" value="LysM"/>
    <property type="match status" value="2"/>
</dbReference>
<dbReference type="Proteomes" id="UP001595075">
    <property type="component" value="Unassembled WGS sequence"/>
</dbReference>
<evidence type="ECO:0000313" key="6">
    <source>
        <dbReference type="Proteomes" id="UP001595075"/>
    </source>
</evidence>
<dbReference type="PROSITE" id="PS51782">
    <property type="entry name" value="LYSM"/>
    <property type="match status" value="2"/>
</dbReference>
<keyword evidence="2" id="KW-0843">Virulence</keyword>
<dbReference type="SUPFAM" id="SSF54106">
    <property type="entry name" value="LysM domain"/>
    <property type="match status" value="2"/>
</dbReference>
<protein>
    <recommendedName>
        <fullName evidence="4">LysM domain-containing protein</fullName>
    </recommendedName>
</protein>
<dbReference type="PANTHER" id="PTHR34997:SF1">
    <property type="entry name" value="PEPTIDOGLYCAN-BINDING LYSIN DOMAIN"/>
    <property type="match status" value="1"/>
</dbReference>
<gene>
    <name evidence="5" type="ORF">VTL71DRAFT_9241</name>
</gene>
<dbReference type="InterPro" id="IPR018392">
    <property type="entry name" value="LysM"/>
</dbReference>
<evidence type="ECO:0000313" key="5">
    <source>
        <dbReference type="EMBL" id="KAL2060600.1"/>
    </source>
</evidence>
<feature type="signal peptide" evidence="3">
    <location>
        <begin position="1"/>
        <end position="22"/>
    </location>
</feature>
<dbReference type="SMART" id="SM00257">
    <property type="entry name" value="LysM"/>
    <property type="match status" value="3"/>
</dbReference>
<feature type="domain" description="LysM" evidence="4">
    <location>
        <begin position="459"/>
        <end position="505"/>
    </location>
</feature>
<evidence type="ECO:0000256" key="2">
    <source>
        <dbReference type="ARBA" id="ARBA00023026"/>
    </source>
</evidence>
<feature type="chain" id="PRO_5047247736" description="LysM domain-containing protein" evidence="3">
    <location>
        <begin position="23"/>
        <end position="547"/>
    </location>
</feature>
<keyword evidence="1" id="KW-0147">Chitin-binding</keyword>
<keyword evidence="3" id="KW-0732">Signal</keyword>
<dbReference type="EMBL" id="JAZHXI010000021">
    <property type="protein sequence ID" value="KAL2060600.1"/>
    <property type="molecule type" value="Genomic_DNA"/>
</dbReference>
<accession>A0ABR4BSM2</accession>
<name>A0ABR4BSM2_9HELO</name>
<dbReference type="Gene3D" id="3.10.350.10">
    <property type="entry name" value="LysM domain"/>
    <property type="match status" value="3"/>
</dbReference>
<keyword evidence="6" id="KW-1185">Reference proteome</keyword>
<sequence>MRGISQTLQYLFAVALFNQVLSIQLWSSPGALPTTIPAGCRSALSQNITCSQLVTPSFISAGRSLSINASKLFCTDACYTSLQAYKTNVDSRCGSTLYRMYANSTFNQSGMAVADPLSWAYNVTCIQDSTGFCLPALYNGTKPKCSDCSLKYGQAMLSSDYGRVRVKPDAYSSLLANCSTPASKYPYTYTSTTSSPTITPTGAPAQNCTGTRYTVGASDTCNSIASKNSIATDRFITQNGLDYNCSSIKAGSTVCIGQSCSLRMIKASDTCDIIISGQKFTSVQLISWNPTIHTGCDNLDSMVGRNICVSPPGTNGYNASTATTASQNFTSMFPGPFTTGGSVNSNPPNMTTTWINSQTSFAIPTYTQSYNLTRASLIYARQTYCPITPDDYRMGITVYDLPDACIDLLQPYCSPNPDLPMPTSTTFPAVCTPDRSIVTPTPATVPSPLEPGTISSCKQYYQVLDGDTCSSVAKHYGITTAQFNAWNPGVGTDCSKLYLGYVCLPLLSRLTAPIYELRRVYHSEEPLTDLNLTCSTYAFQHKPETSS</sequence>
<organism evidence="5 6">
    <name type="scientific">Oculimacula yallundae</name>
    <dbReference type="NCBI Taxonomy" id="86028"/>
    <lineage>
        <taxon>Eukaryota</taxon>
        <taxon>Fungi</taxon>
        <taxon>Dikarya</taxon>
        <taxon>Ascomycota</taxon>
        <taxon>Pezizomycotina</taxon>
        <taxon>Leotiomycetes</taxon>
        <taxon>Helotiales</taxon>
        <taxon>Ploettnerulaceae</taxon>
        <taxon>Oculimacula</taxon>
    </lineage>
</organism>
<reference evidence="5 6" key="1">
    <citation type="journal article" date="2024" name="Commun. Biol.">
        <title>Comparative genomic analysis of thermophilic fungi reveals convergent evolutionary adaptations and gene losses.</title>
        <authorList>
            <person name="Steindorff A.S."/>
            <person name="Aguilar-Pontes M.V."/>
            <person name="Robinson A.J."/>
            <person name="Andreopoulos B."/>
            <person name="LaButti K."/>
            <person name="Kuo A."/>
            <person name="Mondo S."/>
            <person name="Riley R."/>
            <person name="Otillar R."/>
            <person name="Haridas S."/>
            <person name="Lipzen A."/>
            <person name="Grimwood J."/>
            <person name="Schmutz J."/>
            <person name="Clum A."/>
            <person name="Reid I.D."/>
            <person name="Moisan M.C."/>
            <person name="Butler G."/>
            <person name="Nguyen T.T.M."/>
            <person name="Dewar K."/>
            <person name="Conant G."/>
            <person name="Drula E."/>
            <person name="Henrissat B."/>
            <person name="Hansel C."/>
            <person name="Singer S."/>
            <person name="Hutchinson M.I."/>
            <person name="de Vries R.P."/>
            <person name="Natvig D.O."/>
            <person name="Powell A.J."/>
            <person name="Tsang A."/>
            <person name="Grigoriev I.V."/>
        </authorList>
    </citation>
    <scope>NUCLEOTIDE SEQUENCE [LARGE SCALE GENOMIC DNA]</scope>
    <source>
        <strain evidence="5 6">CBS 494.80</strain>
    </source>
</reference>
<feature type="domain" description="LysM" evidence="4">
    <location>
        <begin position="211"/>
        <end position="256"/>
    </location>
</feature>
<dbReference type="PANTHER" id="PTHR34997">
    <property type="entry name" value="AM15"/>
    <property type="match status" value="1"/>
</dbReference>
<evidence type="ECO:0000256" key="3">
    <source>
        <dbReference type="SAM" id="SignalP"/>
    </source>
</evidence>
<dbReference type="Pfam" id="PF01476">
    <property type="entry name" value="LysM"/>
    <property type="match status" value="2"/>
</dbReference>
<comment type="caution">
    <text evidence="5">The sequence shown here is derived from an EMBL/GenBank/DDBJ whole genome shotgun (WGS) entry which is preliminary data.</text>
</comment>
<dbReference type="InterPro" id="IPR052210">
    <property type="entry name" value="LysM1-like"/>
</dbReference>
<evidence type="ECO:0000259" key="4">
    <source>
        <dbReference type="PROSITE" id="PS51782"/>
    </source>
</evidence>